<dbReference type="PANTHER" id="PTHR43451">
    <property type="entry name" value="ACETYLTRANSFERASE (GNAT) FAMILY PROTEIN"/>
    <property type="match status" value="1"/>
</dbReference>
<dbReference type="Proteomes" id="UP000013243">
    <property type="component" value="Chromosome"/>
</dbReference>
<dbReference type="Pfam" id="PF13673">
    <property type="entry name" value="Acetyltransf_10"/>
    <property type="match status" value="1"/>
</dbReference>
<evidence type="ECO:0000313" key="3">
    <source>
        <dbReference type="Proteomes" id="UP000013243"/>
    </source>
</evidence>
<dbReference type="STRING" id="1265309.K529_013515"/>
<protein>
    <submittedName>
        <fullName evidence="2">Acetyltransferase</fullName>
    </submittedName>
</protein>
<dbReference type="PROSITE" id="PS51186">
    <property type="entry name" value="GNAT"/>
    <property type="match status" value="1"/>
</dbReference>
<dbReference type="PANTHER" id="PTHR43451:SF1">
    <property type="entry name" value="ACETYLTRANSFERASE"/>
    <property type="match status" value="1"/>
</dbReference>
<sequence>MLIRPFEPRDAADWARIFHTAVHQVGARDYTPEQCAAWSPEPAPVDRVLERAQDGRRIWVAADANDVAQGFIELEADGHIDCFYLAPEVAGTGIGAELYARLEGEARALGLASLYVEASEAARRFFLRQGFAEEHRRDFERRGVMMHNYAMTKTLPEVHTGAINARSG</sequence>
<feature type="domain" description="N-acetyltransferase" evidence="1">
    <location>
        <begin position="1"/>
        <end position="156"/>
    </location>
</feature>
<proteinExistence type="predicted"/>
<dbReference type="InterPro" id="IPR052564">
    <property type="entry name" value="N-acetyltrans/Recomb-assoc"/>
</dbReference>
<dbReference type="SUPFAM" id="SSF55729">
    <property type="entry name" value="Acyl-CoA N-acyltransferases (Nat)"/>
    <property type="match status" value="1"/>
</dbReference>
<dbReference type="EMBL" id="CP015230">
    <property type="protein sequence ID" value="ANP41792.1"/>
    <property type="molecule type" value="Genomic_DNA"/>
</dbReference>
<dbReference type="GeneID" id="28250871"/>
<dbReference type="CDD" id="cd04301">
    <property type="entry name" value="NAT_SF"/>
    <property type="match status" value="1"/>
</dbReference>
<evidence type="ECO:0000313" key="2">
    <source>
        <dbReference type="EMBL" id="ANP41792.1"/>
    </source>
</evidence>
<name>A0A1B1A5G5_9RHOB</name>
<gene>
    <name evidence="2" type="ORF">K529_013515</name>
</gene>
<dbReference type="AlphaFoldDB" id="A0A1B1A5G5"/>
<evidence type="ECO:0000259" key="1">
    <source>
        <dbReference type="PROSITE" id="PS51186"/>
    </source>
</evidence>
<dbReference type="Gene3D" id="3.40.630.30">
    <property type="match status" value="1"/>
</dbReference>
<reference evidence="2 3" key="1">
    <citation type="journal article" date="2016" name="ISME J.">
        <title>Global occurrence and heterogeneity of the Roseobacter-clade species Ruegeria mobilis.</title>
        <authorList>
            <person name="Sonnenschein E."/>
            <person name="Gram L."/>
        </authorList>
    </citation>
    <scope>NUCLEOTIDE SEQUENCE [LARGE SCALE GENOMIC DNA]</scope>
    <source>
        <strain evidence="2 3">F1926</strain>
    </source>
</reference>
<dbReference type="OrthoDB" id="9789081at2"/>
<dbReference type="InterPro" id="IPR016181">
    <property type="entry name" value="Acyl_CoA_acyltransferase"/>
</dbReference>
<dbReference type="InterPro" id="IPR000182">
    <property type="entry name" value="GNAT_dom"/>
</dbReference>
<dbReference type="GO" id="GO:0016747">
    <property type="term" value="F:acyltransferase activity, transferring groups other than amino-acyl groups"/>
    <property type="evidence" value="ECO:0007669"/>
    <property type="project" value="InterPro"/>
</dbReference>
<accession>A0A1B1A5G5</accession>
<organism evidence="2 3">
    <name type="scientific">Tritonibacter mobilis F1926</name>
    <dbReference type="NCBI Taxonomy" id="1265309"/>
    <lineage>
        <taxon>Bacteria</taxon>
        <taxon>Pseudomonadati</taxon>
        <taxon>Pseudomonadota</taxon>
        <taxon>Alphaproteobacteria</taxon>
        <taxon>Rhodobacterales</taxon>
        <taxon>Paracoccaceae</taxon>
        <taxon>Tritonibacter</taxon>
    </lineage>
</organism>
<dbReference type="RefSeq" id="WP_046002068.1">
    <property type="nucleotide sequence ID" value="NZ_CP015230.1"/>
</dbReference>
<dbReference type="KEGG" id="rmb:K529_013515"/>
<keyword evidence="2" id="KW-0808">Transferase</keyword>